<keyword evidence="2" id="KW-0812">Transmembrane</keyword>
<evidence type="ECO:0000313" key="4">
    <source>
        <dbReference type="Proteomes" id="UP000274033"/>
    </source>
</evidence>
<accession>A0A3N9UXH9</accession>
<gene>
    <name evidence="3" type="ORF">EBB45_03230</name>
</gene>
<dbReference type="InterPro" id="IPR052928">
    <property type="entry name" value="Desiccation-related_membrane"/>
</dbReference>
<name>A0A3N9UXH9_9BACI</name>
<comment type="caution">
    <text evidence="3">The sequence shown here is derived from an EMBL/GenBank/DDBJ whole genome shotgun (WGS) entry which is preliminary data.</text>
</comment>
<organism evidence="3 4">
    <name type="scientific">Lysinibacillus composti</name>
    <dbReference type="NCBI Taxonomy" id="720633"/>
    <lineage>
        <taxon>Bacteria</taxon>
        <taxon>Bacillati</taxon>
        <taxon>Bacillota</taxon>
        <taxon>Bacilli</taxon>
        <taxon>Bacillales</taxon>
        <taxon>Bacillaceae</taxon>
        <taxon>Lysinibacillus</taxon>
    </lineage>
</organism>
<keyword evidence="4" id="KW-1185">Reference proteome</keyword>
<keyword evidence="2" id="KW-0472">Membrane</keyword>
<evidence type="ECO:0000256" key="2">
    <source>
        <dbReference type="SAM" id="Phobius"/>
    </source>
</evidence>
<sequence length="158" mass="17212">MAVEKPNYNEVKDLNPSHLPQVYTGNIDPIYEEETVNMKDFVIGAFVGGIVGAAVGLLLAPKAGRDLRTDVATQAVNIREKSLVLSSTAKEKTTQLSNQIKEQSTQLVDKVKTKTTKVPTVFDDGTVSYEGEEPLEETSSSEYTEGMDMAEISRPSSI</sequence>
<dbReference type="RefSeq" id="WP_124762543.1">
    <property type="nucleotide sequence ID" value="NZ_JAFBDY010000001.1"/>
</dbReference>
<dbReference type="EMBL" id="RRCT01000001">
    <property type="protein sequence ID" value="RQW76576.1"/>
    <property type="molecule type" value="Genomic_DNA"/>
</dbReference>
<protein>
    <submittedName>
        <fullName evidence="3">YtxH domain-containing protein</fullName>
    </submittedName>
</protein>
<feature type="region of interest" description="Disordered" evidence="1">
    <location>
        <begin position="123"/>
        <end position="158"/>
    </location>
</feature>
<feature type="transmembrane region" description="Helical" evidence="2">
    <location>
        <begin position="41"/>
        <end position="60"/>
    </location>
</feature>
<proteinExistence type="predicted"/>
<dbReference type="Pfam" id="PF12732">
    <property type="entry name" value="YtxH"/>
    <property type="match status" value="1"/>
</dbReference>
<dbReference type="AlphaFoldDB" id="A0A3N9UXH9"/>
<evidence type="ECO:0000313" key="3">
    <source>
        <dbReference type="EMBL" id="RQW76576.1"/>
    </source>
</evidence>
<dbReference type="PANTHER" id="PTHR35792:SF1">
    <property type="entry name" value="SLL0268 PROTEIN"/>
    <property type="match status" value="1"/>
</dbReference>
<dbReference type="PANTHER" id="PTHR35792">
    <property type="entry name" value="GENERAL STRESS PROTEIN"/>
    <property type="match status" value="1"/>
</dbReference>
<dbReference type="Proteomes" id="UP000274033">
    <property type="component" value="Unassembled WGS sequence"/>
</dbReference>
<dbReference type="OrthoDB" id="9810874at2"/>
<evidence type="ECO:0000256" key="1">
    <source>
        <dbReference type="SAM" id="MobiDB-lite"/>
    </source>
</evidence>
<reference evidence="3 4" key="1">
    <citation type="journal article" date="2013" name="J. Microbiol.">
        <title>Lysinibacillus chungkukjangi sp. nov., isolated from Chungkukjang, Korean fermented soybean food.</title>
        <authorList>
            <person name="Kim S.J."/>
            <person name="Jang Y.H."/>
            <person name="Hamada M."/>
            <person name="Ahn J.H."/>
            <person name="Weon H.Y."/>
            <person name="Suzuki K."/>
            <person name="Whang K.S."/>
            <person name="Kwon S.W."/>
        </authorList>
    </citation>
    <scope>NUCLEOTIDE SEQUENCE [LARGE SCALE GENOMIC DNA]</scope>
    <source>
        <strain evidence="3 4">MCCC 1A12701</strain>
    </source>
</reference>
<dbReference type="InterPro" id="IPR024623">
    <property type="entry name" value="YtxH"/>
</dbReference>
<keyword evidence="2" id="KW-1133">Transmembrane helix</keyword>